<dbReference type="InterPro" id="IPR004045">
    <property type="entry name" value="Glutathione_S-Trfase_N"/>
</dbReference>
<feature type="domain" description="GST C-terminal" evidence="6">
    <location>
        <begin position="743"/>
        <end position="872"/>
    </location>
</feature>
<dbReference type="SUPFAM" id="SSF52833">
    <property type="entry name" value="Thioredoxin-like"/>
    <property type="match status" value="4"/>
</dbReference>
<evidence type="ECO:0000256" key="2">
    <source>
        <dbReference type="ARBA" id="ARBA00022679"/>
    </source>
</evidence>
<proteinExistence type="inferred from homology"/>
<dbReference type="SFLD" id="SFLDS00019">
    <property type="entry name" value="Glutathione_Transferase_(cytos"/>
    <property type="match status" value="3"/>
</dbReference>
<comment type="catalytic activity">
    <reaction evidence="4">
        <text>RX + glutathione = an S-substituted glutathione + a halide anion + H(+)</text>
        <dbReference type="Rhea" id="RHEA:16437"/>
        <dbReference type="ChEBI" id="CHEBI:15378"/>
        <dbReference type="ChEBI" id="CHEBI:16042"/>
        <dbReference type="ChEBI" id="CHEBI:17792"/>
        <dbReference type="ChEBI" id="CHEBI:57925"/>
        <dbReference type="ChEBI" id="CHEBI:90779"/>
        <dbReference type="EC" id="2.5.1.18"/>
    </reaction>
</comment>
<dbReference type="GO" id="GO:0005737">
    <property type="term" value="C:cytoplasm"/>
    <property type="evidence" value="ECO:0007669"/>
    <property type="project" value="TreeGrafter"/>
</dbReference>
<keyword evidence="2" id="KW-0808">Transferase</keyword>
<dbReference type="FunFam" id="1.20.1050.10:FF:000082">
    <property type="entry name" value="Glutathione transferase32"/>
    <property type="match status" value="1"/>
</dbReference>
<dbReference type="Proteomes" id="UP000026961">
    <property type="component" value="Chromosome 10"/>
</dbReference>
<dbReference type="EnsemblPlants" id="OGLUM10G16460.1">
    <property type="protein sequence ID" value="OGLUM10G16460.1"/>
    <property type="gene ID" value="OGLUM10G16460"/>
</dbReference>
<dbReference type="InterPro" id="IPR036249">
    <property type="entry name" value="Thioredoxin-like_sf"/>
</dbReference>
<feature type="domain" description="GST N-terminal" evidence="5">
    <location>
        <begin position="657"/>
        <end position="736"/>
    </location>
</feature>
<dbReference type="FunFam" id="1.20.1050.10:FF:000023">
    <property type="entry name" value="Probable glutathione S-transferase GSTU6"/>
    <property type="match status" value="2"/>
</dbReference>
<feature type="domain" description="GST N-terminal" evidence="5">
    <location>
        <begin position="302"/>
        <end position="381"/>
    </location>
</feature>
<feature type="domain" description="GST C-terminal" evidence="6">
    <location>
        <begin position="388"/>
        <end position="525"/>
    </location>
</feature>
<reference evidence="7" key="1">
    <citation type="submission" date="2015-04" db="UniProtKB">
        <authorList>
            <consortium name="EnsemblPlants"/>
        </authorList>
    </citation>
    <scope>IDENTIFICATION</scope>
</reference>
<evidence type="ECO:0000313" key="7">
    <source>
        <dbReference type="EnsemblPlants" id="OGLUM10G16460.1"/>
    </source>
</evidence>
<dbReference type="Gramene" id="OGLUM10G16460.1">
    <property type="protein sequence ID" value="OGLUM10G16460.1"/>
    <property type="gene ID" value="OGLUM10G16460"/>
</dbReference>
<dbReference type="Gene3D" id="1.20.1050.10">
    <property type="match status" value="4"/>
</dbReference>
<protein>
    <recommendedName>
        <fullName evidence="1">glutathione transferase</fullName>
        <ecNumber evidence="1">2.5.1.18</ecNumber>
    </recommendedName>
</protein>
<evidence type="ECO:0000256" key="4">
    <source>
        <dbReference type="ARBA" id="ARBA00047960"/>
    </source>
</evidence>
<dbReference type="InterPro" id="IPR040079">
    <property type="entry name" value="Glutathione_S-Trfase"/>
</dbReference>
<comment type="similarity">
    <text evidence="3">Belongs to the GST superfamily. Tau family.</text>
</comment>
<dbReference type="HOGENOM" id="CLU_011226_23_2_1"/>
<dbReference type="InterPro" id="IPR045074">
    <property type="entry name" value="GST_C_Tau"/>
</dbReference>
<evidence type="ECO:0000259" key="6">
    <source>
        <dbReference type="PROSITE" id="PS50405"/>
    </source>
</evidence>
<dbReference type="SFLD" id="SFLDG00358">
    <property type="entry name" value="Main_(cytGST)"/>
    <property type="match status" value="3"/>
</dbReference>
<evidence type="ECO:0000256" key="1">
    <source>
        <dbReference type="ARBA" id="ARBA00012452"/>
    </source>
</evidence>
<evidence type="ECO:0000259" key="5">
    <source>
        <dbReference type="PROSITE" id="PS50404"/>
    </source>
</evidence>
<feature type="domain" description="GST N-terminal" evidence="5">
    <location>
        <begin position="192"/>
        <end position="272"/>
    </location>
</feature>
<dbReference type="InterPro" id="IPR036282">
    <property type="entry name" value="Glutathione-S-Trfase_C_sf"/>
</dbReference>
<organism evidence="7">
    <name type="scientific">Oryza glumipatula</name>
    <dbReference type="NCBI Taxonomy" id="40148"/>
    <lineage>
        <taxon>Eukaryota</taxon>
        <taxon>Viridiplantae</taxon>
        <taxon>Streptophyta</taxon>
        <taxon>Embryophyta</taxon>
        <taxon>Tracheophyta</taxon>
        <taxon>Spermatophyta</taxon>
        <taxon>Magnoliopsida</taxon>
        <taxon>Liliopsida</taxon>
        <taxon>Poales</taxon>
        <taxon>Poaceae</taxon>
        <taxon>BOP clade</taxon>
        <taxon>Oryzoideae</taxon>
        <taxon>Oryzeae</taxon>
        <taxon>Oryzinae</taxon>
        <taxon>Oryza</taxon>
    </lineage>
</organism>
<dbReference type="GO" id="GO:0004364">
    <property type="term" value="F:glutathione transferase activity"/>
    <property type="evidence" value="ECO:0007669"/>
    <property type="project" value="UniProtKB-EC"/>
</dbReference>
<keyword evidence="8" id="KW-1185">Reference proteome</keyword>
<dbReference type="Pfam" id="PF02798">
    <property type="entry name" value="GST_N"/>
    <property type="match status" value="3"/>
</dbReference>
<feature type="domain" description="GST C-terminal" evidence="6">
    <location>
        <begin position="25"/>
        <end position="176"/>
    </location>
</feature>
<feature type="domain" description="GST C-terminal" evidence="6">
    <location>
        <begin position="532"/>
        <end position="635"/>
    </location>
</feature>
<dbReference type="InterPro" id="IPR045073">
    <property type="entry name" value="Omega/Tau-like"/>
</dbReference>
<reference evidence="7" key="2">
    <citation type="submission" date="2018-05" db="EMBL/GenBank/DDBJ databases">
        <title>OgluRS3 (Oryza glumaepatula Reference Sequence Version 3).</title>
        <authorList>
            <person name="Zhang J."/>
            <person name="Kudrna D."/>
            <person name="Lee S."/>
            <person name="Talag J."/>
            <person name="Welchert J."/>
            <person name="Wing R.A."/>
        </authorList>
    </citation>
    <scope>NUCLEOTIDE SEQUENCE [LARGE SCALE GENOMIC DNA]</scope>
</reference>
<dbReference type="CDD" id="cd03185">
    <property type="entry name" value="GST_C_Tau"/>
    <property type="match status" value="4"/>
</dbReference>
<dbReference type="SFLD" id="SFLDG01152">
    <property type="entry name" value="Main.3:_Omega-_and_Tau-like"/>
    <property type="match status" value="2"/>
</dbReference>
<evidence type="ECO:0000313" key="8">
    <source>
        <dbReference type="Proteomes" id="UP000026961"/>
    </source>
</evidence>
<dbReference type="STRING" id="40148.A0A0E0BCY5"/>
<name>A0A0E0BCY5_9ORYZ</name>
<dbReference type="eggNOG" id="KOG0406">
    <property type="taxonomic scope" value="Eukaryota"/>
</dbReference>
<dbReference type="FunFam" id="3.40.30.10:FF:000044">
    <property type="entry name" value="Glutathione S-transferase GSTU6"/>
    <property type="match status" value="3"/>
</dbReference>
<dbReference type="PANTHER" id="PTHR11260">
    <property type="entry name" value="GLUTATHIONE S-TRANSFERASE, GST, SUPERFAMILY, GST DOMAIN CONTAINING"/>
    <property type="match status" value="1"/>
</dbReference>
<dbReference type="Gene3D" id="3.40.30.10">
    <property type="entry name" value="Glutaredoxin"/>
    <property type="match status" value="3"/>
</dbReference>
<dbReference type="GO" id="GO:0006749">
    <property type="term" value="P:glutathione metabolic process"/>
    <property type="evidence" value="ECO:0007669"/>
    <property type="project" value="InterPro"/>
</dbReference>
<dbReference type="SUPFAM" id="SSF47616">
    <property type="entry name" value="GST C-terminal domain-like"/>
    <property type="match status" value="4"/>
</dbReference>
<dbReference type="PROSITE" id="PS50405">
    <property type="entry name" value="GST_CTER"/>
    <property type="match status" value="4"/>
</dbReference>
<dbReference type="Pfam" id="PF13410">
    <property type="entry name" value="GST_C_2"/>
    <property type="match status" value="1"/>
</dbReference>
<sequence length="887" mass="96975">MLNFEGELKQLGTWASPYVSRVKLALHLKGLSYEYVVEEDHFNNKSELLLSSNPVHKKLVPSWKQAFSGKTGEEKAEGMRHMLAAVDALEAAMEEWSYKGKPFFGGGDAVGFLDVALGGLLSWLHGTEELCGAKILDAAKTPLLSAWARRFGEMDAAKEALPDVCKLVEFAKMRRVQLEAAMAATTEMAAEDELKLLGFWASPYVCRVKLALHLKGLIYDYVEEDVFTNKSELLLSCNPVHAKVPVLIHNGKPICESQVIVQYIDEVFPDAGVTLLPADPHDRAAARFWAAYIDDKMAGGGDELKLLATWFSPFASRVKFVFHLKGLSYENIEEDLKNKSELLLKSNPVIKKVPVLLHNGKPLCESMVIVEYLDETFAAVGPSVVPADPYERAVARFWVSYIDNKLVAPWFQVFRGKTKEEKAEGLKQMFEATAVMEVAFRECSKGRPFFGGDAVGIVDVALGSQLGWLRASETLSGIKLFDPAKTPLLLAWAERFLALDAAKASMPESGRLLAYAKMRQAETDAANASKVKTEEERDELMKQTLAAVDVLEGGLKECSKGKGCFFGGDSVGYVDVVLGGLVSWVHASDKLSGAKLFDAAKAPLLAAWLGRFGELDAAKAVLQDVDKVVEYAKKFQPRDSGTAADRQAEMAGGGGAGELKLLGHWASAYVTRVKLALHLKGVSYEYVEEDLRNKSDLLLASNPVHKTVPVLIHNGNPIRESQIIVQYIDEAFSGAGDSLLPADPHERAVARFWSAYIEDKLVAPWEKVFRAKTEEERAAWMKQMFVAVEALEGGLKECSKGKGCFFGGDSVGYVDVVLGGGVSFVHANDVITGGKLFDAAKTPLLAEWLGRFGELDAAKAVLQDVDRAVEYTNVLYARNAATTAANN</sequence>
<dbReference type="CDD" id="cd03058">
    <property type="entry name" value="GST_N_Tau"/>
    <property type="match status" value="3"/>
</dbReference>
<dbReference type="AlphaFoldDB" id="A0A0E0BCY5"/>
<accession>A0A0E0BCY5</accession>
<dbReference type="EC" id="2.5.1.18" evidence="1"/>
<dbReference type="InterPro" id="IPR010987">
    <property type="entry name" value="Glutathione-S-Trfase_C-like"/>
</dbReference>
<evidence type="ECO:0000256" key="3">
    <source>
        <dbReference type="ARBA" id="ARBA00025743"/>
    </source>
</evidence>
<dbReference type="PANTHER" id="PTHR11260:SF749">
    <property type="entry name" value="GLUTATHIONE TRANSFERASE"/>
    <property type="match status" value="1"/>
</dbReference>
<dbReference type="PROSITE" id="PS50404">
    <property type="entry name" value="GST_NTER"/>
    <property type="match status" value="3"/>
</dbReference>